<evidence type="ECO:0000256" key="6">
    <source>
        <dbReference type="ARBA" id="ARBA00023242"/>
    </source>
</evidence>
<evidence type="ECO:0000256" key="4">
    <source>
        <dbReference type="ARBA" id="ARBA00022840"/>
    </source>
</evidence>
<dbReference type="GO" id="GO:0000400">
    <property type="term" value="F:four-way junction DNA binding"/>
    <property type="evidence" value="ECO:0007669"/>
    <property type="project" value="TreeGrafter"/>
</dbReference>
<dbReference type="eggNOG" id="KOG1564">
    <property type="taxonomic scope" value="Eukaryota"/>
</dbReference>
<keyword evidence="5" id="KW-0234">DNA repair</keyword>
<dbReference type="PANTHER" id="PTHR46487">
    <property type="entry name" value="DNA REPAIR PROTEIN XRCC3"/>
    <property type="match status" value="1"/>
</dbReference>
<dbReference type="GO" id="GO:0000722">
    <property type="term" value="P:telomere maintenance via recombination"/>
    <property type="evidence" value="ECO:0007669"/>
    <property type="project" value="TreeGrafter"/>
</dbReference>
<gene>
    <name evidence="8" type="ORF">H310_01688</name>
</gene>
<dbReference type="InterPro" id="IPR047348">
    <property type="entry name" value="XRCC3-like_C"/>
</dbReference>
<dbReference type="GO" id="GO:0045003">
    <property type="term" value="P:double-strand break repair via synthesis-dependent strand annealing"/>
    <property type="evidence" value="ECO:0007669"/>
    <property type="project" value="TreeGrafter"/>
</dbReference>
<accession>A0A024US34</accession>
<dbReference type="GO" id="GO:0090656">
    <property type="term" value="P:t-circle formation"/>
    <property type="evidence" value="ECO:0007669"/>
    <property type="project" value="TreeGrafter"/>
</dbReference>
<keyword evidence="2" id="KW-0547">Nucleotide-binding</keyword>
<dbReference type="PROSITE" id="PS50162">
    <property type="entry name" value="RECA_2"/>
    <property type="match status" value="1"/>
</dbReference>
<evidence type="ECO:0000256" key="2">
    <source>
        <dbReference type="ARBA" id="ARBA00022741"/>
    </source>
</evidence>
<dbReference type="InterPro" id="IPR013632">
    <property type="entry name" value="Rad51_C"/>
</dbReference>
<dbReference type="RefSeq" id="XP_008863101.1">
    <property type="nucleotide sequence ID" value="XM_008864879.1"/>
</dbReference>
<name>A0A024US34_9STRA</name>
<dbReference type="Pfam" id="PF08423">
    <property type="entry name" value="Rad51"/>
    <property type="match status" value="1"/>
</dbReference>
<protein>
    <recommendedName>
        <fullName evidence="7">RecA family profile 1 domain-containing protein</fullName>
    </recommendedName>
</protein>
<feature type="domain" description="RecA family profile 1" evidence="7">
    <location>
        <begin position="14"/>
        <end position="188"/>
    </location>
</feature>
<dbReference type="GO" id="GO:0005524">
    <property type="term" value="F:ATP binding"/>
    <property type="evidence" value="ECO:0007669"/>
    <property type="project" value="UniProtKB-KW"/>
</dbReference>
<dbReference type="Gene3D" id="3.40.50.300">
    <property type="entry name" value="P-loop containing nucleotide triphosphate hydrolases"/>
    <property type="match status" value="1"/>
</dbReference>
<dbReference type="GO" id="GO:0071140">
    <property type="term" value="P:resolution of mitotic recombination intermediates"/>
    <property type="evidence" value="ECO:0007669"/>
    <property type="project" value="TreeGrafter"/>
</dbReference>
<dbReference type="EMBL" id="KI913953">
    <property type="protein sequence ID" value="ETW09296.1"/>
    <property type="molecule type" value="Genomic_DNA"/>
</dbReference>
<dbReference type="GO" id="GO:0140664">
    <property type="term" value="F:ATP-dependent DNA damage sensor activity"/>
    <property type="evidence" value="ECO:0007669"/>
    <property type="project" value="InterPro"/>
</dbReference>
<dbReference type="STRING" id="157072.A0A024US34"/>
<sequence length="251" mass="27511">MEGLTAWDLATLRVDERLATGCPNVDEALRGGFPVGFVSEVCGCAGSGKTQLCLQLLLRSQLPQGESGGLNASSCYMYSDGLSPMKRLQELAAHYSDSGPVQLNRIFLEAATDPTQFLHALKSRLPSLMELHGVRLVVVDSIAAVFRGQSVEKAADAGDRTRMMFDIVHCMHILAKQYRAVFIVVNHMTADMQKDGNIPALGLAWSSCVNQRFLIRKSARSPSQRTLHILFSPYLAHDTTAVFDITSDRLL</sequence>
<proteinExistence type="predicted"/>
<keyword evidence="4" id="KW-0067">ATP-binding</keyword>
<keyword evidence="6" id="KW-0539">Nucleus</keyword>
<keyword evidence="3" id="KW-0227">DNA damage</keyword>
<dbReference type="GO" id="GO:0005657">
    <property type="term" value="C:replication fork"/>
    <property type="evidence" value="ECO:0007669"/>
    <property type="project" value="TreeGrafter"/>
</dbReference>
<evidence type="ECO:0000256" key="5">
    <source>
        <dbReference type="ARBA" id="ARBA00023204"/>
    </source>
</evidence>
<dbReference type="InterPro" id="IPR027417">
    <property type="entry name" value="P-loop_NTPase"/>
</dbReference>
<dbReference type="PANTHER" id="PTHR46487:SF1">
    <property type="entry name" value="DNA REPAIR PROTEIN XRCC3"/>
    <property type="match status" value="1"/>
</dbReference>
<dbReference type="VEuPathDB" id="FungiDB:H310_01688"/>
<dbReference type="OrthoDB" id="1861185at2759"/>
<dbReference type="AlphaFoldDB" id="A0A024US34"/>
<dbReference type="SUPFAM" id="SSF52540">
    <property type="entry name" value="P-loop containing nucleoside triphosphate hydrolases"/>
    <property type="match status" value="1"/>
</dbReference>
<reference evidence="8" key="1">
    <citation type="submission" date="2013-12" db="EMBL/GenBank/DDBJ databases">
        <title>The Genome Sequence of Aphanomyces invadans NJM9701.</title>
        <authorList>
            <consortium name="The Broad Institute Genomics Platform"/>
            <person name="Russ C."/>
            <person name="Tyler B."/>
            <person name="van West P."/>
            <person name="Dieguez-Uribeondo J."/>
            <person name="Young S.K."/>
            <person name="Zeng Q."/>
            <person name="Gargeya S."/>
            <person name="Fitzgerald M."/>
            <person name="Abouelleil A."/>
            <person name="Alvarado L."/>
            <person name="Chapman S.B."/>
            <person name="Gainer-Dewar J."/>
            <person name="Goldberg J."/>
            <person name="Griggs A."/>
            <person name="Gujja S."/>
            <person name="Hansen M."/>
            <person name="Howarth C."/>
            <person name="Imamovic A."/>
            <person name="Ireland A."/>
            <person name="Larimer J."/>
            <person name="McCowan C."/>
            <person name="Murphy C."/>
            <person name="Pearson M."/>
            <person name="Poon T.W."/>
            <person name="Priest M."/>
            <person name="Roberts A."/>
            <person name="Saif S."/>
            <person name="Shea T."/>
            <person name="Sykes S."/>
            <person name="Wortman J."/>
            <person name="Nusbaum C."/>
            <person name="Birren B."/>
        </authorList>
    </citation>
    <scope>NUCLEOTIDE SEQUENCE [LARGE SCALE GENOMIC DNA]</scope>
    <source>
        <strain evidence="8">NJM9701</strain>
    </source>
</reference>
<evidence type="ECO:0000313" key="8">
    <source>
        <dbReference type="EMBL" id="ETW09296.1"/>
    </source>
</evidence>
<dbReference type="GO" id="GO:0033065">
    <property type="term" value="C:Rad51C-XRCC3 complex"/>
    <property type="evidence" value="ECO:0007669"/>
    <property type="project" value="TreeGrafter"/>
</dbReference>
<comment type="subcellular location">
    <subcellularLocation>
        <location evidence="1">Nucleus</location>
    </subcellularLocation>
</comment>
<dbReference type="InterPro" id="IPR020588">
    <property type="entry name" value="RecA_ATP-bd"/>
</dbReference>
<dbReference type="CDD" id="cd19491">
    <property type="entry name" value="XRCC3"/>
    <property type="match status" value="1"/>
</dbReference>
<dbReference type="GeneID" id="20078738"/>
<evidence type="ECO:0000256" key="1">
    <source>
        <dbReference type="ARBA" id="ARBA00004123"/>
    </source>
</evidence>
<organism evidence="8">
    <name type="scientific">Aphanomyces invadans</name>
    <dbReference type="NCBI Taxonomy" id="157072"/>
    <lineage>
        <taxon>Eukaryota</taxon>
        <taxon>Sar</taxon>
        <taxon>Stramenopiles</taxon>
        <taxon>Oomycota</taxon>
        <taxon>Saprolegniomycetes</taxon>
        <taxon>Saprolegniales</taxon>
        <taxon>Verrucalvaceae</taxon>
        <taxon>Aphanomyces</taxon>
    </lineage>
</organism>
<evidence type="ECO:0000259" key="7">
    <source>
        <dbReference type="PROSITE" id="PS50162"/>
    </source>
</evidence>
<evidence type="ECO:0000256" key="3">
    <source>
        <dbReference type="ARBA" id="ARBA00022763"/>
    </source>
</evidence>